<dbReference type="EMBL" id="JBHTEK010000001">
    <property type="protein sequence ID" value="MFC7668658.1"/>
    <property type="molecule type" value="Genomic_DNA"/>
</dbReference>
<sequence length="239" mass="26772">MASIPEDGASITNLLEAKPFLADVAITPRDGKLFALMAADFGTSSPLVRGQPRVMEIYSRDSAASGWKRESQLNAFAITGRLNLDPTRPLAFLNLMFHHQYDPHGPYQFDLVSKELTSLVPVNMAQLQPSIAKSKAAKSFLLDDLKAVPSKVMNGYFLYSNYTVYQVDGQSGRAEIHYPKAGDEKSNVRYYVLNVSTLHRSNGIVMVLKRNSNLFIRTIQENGHQRELPLDMTPYLQDF</sequence>
<proteinExistence type="predicted"/>
<reference evidence="2" key="1">
    <citation type="journal article" date="2019" name="Int. J. Syst. Evol. Microbiol.">
        <title>The Global Catalogue of Microorganisms (GCM) 10K type strain sequencing project: providing services to taxonomists for standard genome sequencing and annotation.</title>
        <authorList>
            <consortium name="The Broad Institute Genomics Platform"/>
            <consortium name="The Broad Institute Genome Sequencing Center for Infectious Disease"/>
            <person name="Wu L."/>
            <person name="Ma J."/>
        </authorList>
    </citation>
    <scope>NUCLEOTIDE SEQUENCE [LARGE SCALE GENOMIC DNA]</scope>
    <source>
        <strain evidence="2">JCM 19635</strain>
    </source>
</reference>
<dbReference type="RefSeq" id="WP_380204149.1">
    <property type="nucleotide sequence ID" value="NZ_JBHTEK010000001.1"/>
</dbReference>
<organism evidence="1 2">
    <name type="scientific">Hymenobacter humi</name>
    <dbReference type="NCBI Taxonomy" id="1411620"/>
    <lineage>
        <taxon>Bacteria</taxon>
        <taxon>Pseudomonadati</taxon>
        <taxon>Bacteroidota</taxon>
        <taxon>Cytophagia</taxon>
        <taxon>Cytophagales</taxon>
        <taxon>Hymenobacteraceae</taxon>
        <taxon>Hymenobacter</taxon>
    </lineage>
</organism>
<gene>
    <name evidence="1" type="ORF">ACFQT0_15735</name>
</gene>
<evidence type="ECO:0000313" key="1">
    <source>
        <dbReference type="EMBL" id="MFC7668658.1"/>
    </source>
</evidence>
<protein>
    <recommendedName>
        <fullName evidence="3">DUF4292 domain-containing protein</fullName>
    </recommendedName>
</protein>
<evidence type="ECO:0000313" key="2">
    <source>
        <dbReference type="Proteomes" id="UP001596513"/>
    </source>
</evidence>
<keyword evidence="2" id="KW-1185">Reference proteome</keyword>
<accession>A0ABW2U8K2</accession>
<comment type="caution">
    <text evidence="1">The sequence shown here is derived from an EMBL/GenBank/DDBJ whole genome shotgun (WGS) entry which is preliminary data.</text>
</comment>
<name>A0ABW2U8K2_9BACT</name>
<evidence type="ECO:0008006" key="3">
    <source>
        <dbReference type="Google" id="ProtNLM"/>
    </source>
</evidence>
<dbReference type="Proteomes" id="UP001596513">
    <property type="component" value="Unassembled WGS sequence"/>
</dbReference>